<dbReference type="PROSITE" id="PS50995">
    <property type="entry name" value="HTH_MARR_2"/>
    <property type="match status" value="1"/>
</dbReference>
<dbReference type="RefSeq" id="WP_094366637.1">
    <property type="nucleotide sequence ID" value="NZ_NOJY02000005.1"/>
</dbReference>
<dbReference type="SMART" id="SM00347">
    <property type="entry name" value="HTH_MARR"/>
    <property type="match status" value="1"/>
</dbReference>
<dbReference type="Pfam" id="PF01047">
    <property type="entry name" value="MarR"/>
    <property type="match status" value="1"/>
</dbReference>
<dbReference type="InterPro" id="IPR036390">
    <property type="entry name" value="WH_DNA-bd_sf"/>
</dbReference>
<dbReference type="SUPFAM" id="SSF46785">
    <property type="entry name" value="Winged helix' DNA-binding domain"/>
    <property type="match status" value="1"/>
</dbReference>
<dbReference type="AlphaFoldDB" id="A0A371J7R3"/>
<gene>
    <name evidence="5" type="ORF">CHL78_004615</name>
</gene>
<name>A0A371J7R3_9FIRM</name>
<dbReference type="GO" id="GO:0003677">
    <property type="term" value="F:DNA binding"/>
    <property type="evidence" value="ECO:0007669"/>
    <property type="project" value="UniProtKB-KW"/>
</dbReference>
<dbReference type="PANTHER" id="PTHR42756">
    <property type="entry name" value="TRANSCRIPTIONAL REGULATOR, MARR"/>
    <property type="match status" value="1"/>
</dbReference>
<dbReference type="InterPro" id="IPR036388">
    <property type="entry name" value="WH-like_DNA-bd_sf"/>
</dbReference>
<evidence type="ECO:0000256" key="1">
    <source>
        <dbReference type="ARBA" id="ARBA00023015"/>
    </source>
</evidence>
<comment type="caution">
    <text evidence="5">The sequence shown here is derived from an EMBL/GenBank/DDBJ whole genome shotgun (WGS) entry which is preliminary data.</text>
</comment>
<dbReference type="PRINTS" id="PR00598">
    <property type="entry name" value="HTHMARR"/>
</dbReference>
<keyword evidence="2" id="KW-0238">DNA-binding</keyword>
<dbReference type="InterPro" id="IPR000835">
    <property type="entry name" value="HTH_MarR-typ"/>
</dbReference>
<evidence type="ECO:0000313" key="5">
    <source>
        <dbReference type="EMBL" id="RDY28820.1"/>
    </source>
</evidence>
<keyword evidence="6" id="KW-1185">Reference proteome</keyword>
<evidence type="ECO:0000256" key="3">
    <source>
        <dbReference type="ARBA" id="ARBA00023163"/>
    </source>
</evidence>
<dbReference type="GO" id="GO:0003700">
    <property type="term" value="F:DNA-binding transcription factor activity"/>
    <property type="evidence" value="ECO:0007669"/>
    <property type="project" value="InterPro"/>
</dbReference>
<evidence type="ECO:0000256" key="2">
    <source>
        <dbReference type="ARBA" id="ARBA00023125"/>
    </source>
</evidence>
<keyword evidence="3" id="KW-0804">Transcription</keyword>
<dbReference type="Gene3D" id="1.10.10.10">
    <property type="entry name" value="Winged helix-like DNA-binding domain superfamily/Winged helix DNA-binding domain"/>
    <property type="match status" value="1"/>
</dbReference>
<dbReference type="PANTHER" id="PTHR42756:SF1">
    <property type="entry name" value="TRANSCRIPTIONAL REPRESSOR OF EMRAB OPERON"/>
    <property type="match status" value="1"/>
</dbReference>
<proteinExistence type="predicted"/>
<dbReference type="Proteomes" id="UP000215694">
    <property type="component" value="Unassembled WGS sequence"/>
</dbReference>
<reference evidence="5 6" key="1">
    <citation type="journal article" date="2017" name="Genome Announc.">
        <title>Draft Genome Sequence of Romboutsia weinsteinii sp. nov. Strain CCRI-19649(T) Isolated from Surface Water.</title>
        <authorList>
            <person name="Maheux A.F."/>
            <person name="Boudreau D.K."/>
            <person name="Berube E."/>
            <person name="Boissinot M."/>
            <person name="Cantin P."/>
            <person name="Raymond F."/>
            <person name="Corbeil J."/>
            <person name="Omar R.F."/>
            <person name="Bergeron M.G."/>
        </authorList>
    </citation>
    <scope>NUCLEOTIDE SEQUENCE [LARGE SCALE GENOMIC DNA]</scope>
    <source>
        <strain evidence="5 6">CCRI-19649</strain>
    </source>
</reference>
<evidence type="ECO:0000313" key="6">
    <source>
        <dbReference type="Proteomes" id="UP000215694"/>
    </source>
</evidence>
<accession>A0A371J7R3</accession>
<sequence>MNNKRELIVPLMEGMNNFYKLMRVLSKERYKSEKVLTEKQFFALVEMKKYEKIELKNLSKDLTVSNSSLCILLNKLVDQGYVYREEDSNDRRNTFYALTEEGKLVTNEEIERFIEIIEAKVEVLEESKQNRLLTALDDVNSLMKELI</sequence>
<dbReference type="EMBL" id="NOJY02000005">
    <property type="protein sequence ID" value="RDY28820.1"/>
    <property type="molecule type" value="Genomic_DNA"/>
</dbReference>
<organism evidence="5 6">
    <name type="scientific">Romboutsia weinsteinii</name>
    <dbReference type="NCBI Taxonomy" id="2020949"/>
    <lineage>
        <taxon>Bacteria</taxon>
        <taxon>Bacillati</taxon>
        <taxon>Bacillota</taxon>
        <taxon>Clostridia</taxon>
        <taxon>Peptostreptococcales</taxon>
        <taxon>Peptostreptococcaceae</taxon>
        <taxon>Romboutsia</taxon>
    </lineage>
</organism>
<keyword evidence="1" id="KW-0805">Transcription regulation</keyword>
<dbReference type="OrthoDB" id="327696at2"/>
<feature type="domain" description="HTH marR-type" evidence="4">
    <location>
        <begin position="15"/>
        <end position="141"/>
    </location>
</feature>
<protein>
    <submittedName>
        <fullName evidence="5">MarR family transcriptional regulator</fullName>
    </submittedName>
</protein>
<evidence type="ECO:0000259" key="4">
    <source>
        <dbReference type="PROSITE" id="PS50995"/>
    </source>
</evidence>